<evidence type="ECO:0000256" key="3">
    <source>
        <dbReference type="ARBA" id="ARBA00022786"/>
    </source>
</evidence>
<dbReference type="EMBL" id="CM032182">
    <property type="protein sequence ID" value="KAG7097086.1"/>
    <property type="molecule type" value="Genomic_DNA"/>
</dbReference>
<keyword evidence="2 5" id="KW-0808">Transferase</keyword>
<evidence type="ECO:0000259" key="6">
    <source>
        <dbReference type="Pfam" id="PF04376"/>
    </source>
</evidence>
<dbReference type="InterPro" id="IPR016181">
    <property type="entry name" value="Acyl_CoA_acyltransferase"/>
</dbReference>
<evidence type="ECO:0000256" key="5">
    <source>
        <dbReference type="PIRNR" id="PIRNR037207"/>
    </source>
</evidence>
<evidence type="ECO:0000256" key="4">
    <source>
        <dbReference type="ARBA" id="ARBA00023315"/>
    </source>
</evidence>
<dbReference type="GO" id="GO:0005737">
    <property type="term" value="C:cytoplasm"/>
    <property type="evidence" value="ECO:0007669"/>
    <property type="project" value="TreeGrafter"/>
</dbReference>
<comment type="caution">
    <text evidence="8">The sequence shown here is derived from an EMBL/GenBank/DDBJ whole genome shotgun (WGS) entry which is preliminary data.</text>
</comment>
<gene>
    <name evidence="8" type="ORF">E1B28_004472</name>
</gene>
<dbReference type="OrthoDB" id="74183at2759"/>
<keyword evidence="3 5" id="KW-0833">Ubl conjugation pathway</keyword>
<reference evidence="8" key="1">
    <citation type="journal article" date="2021" name="Genome Biol. Evol.">
        <title>The assembled and annotated genome of the fairy-ring fungus Marasmius oreades.</title>
        <authorList>
            <person name="Hiltunen M."/>
            <person name="Ament-Velasquez S.L."/>
            <person name="Johannesson H."/>
        </authorList>
    </citation>
    <scope>NUCLEOTIDE SEQUENCE</scope>
    <source>
        <strain evidence="8">03SP1</strain>
    </source>
</reference>
<evidence type="ECO:0000256" key="1">
    <source>
        <dbReference type="ARBA" id="ARBA00009991"/>
    </source>
</evidence>
<dbReference type="PANTHER" id="PTHR21367:SF1">
    <property type="entry name" value="ARGINYL-TRNA--PROTEIN TRANSFERASE 1"/>
    <property type="match status" value="1"/>
</dbReference>
<evidence type="ECO:0000256" key="2">
    <source>
        <dbReference type="ARBA" id="ARBA00022679"/>
    </source>
</evidence>
<dbReference type="GeneID" id="66073548"/>
<evidence type="ECO:0000313" key="9">
    <source>
        <dbReference type="Proteomes" id="UP001049176"/>
    </source>
</evidence>
<feature type="domain" description="N-end rule aminoacyl transferase C-terminal" evidence="7">
    <location>
        <begin position="153"/>
        <end position="294"/>
    </location>
</feature>
<sequence>MVLSIGVPCGRSSSLCGYCSPPGERSIKRSSRHIAGLDALQLSCDVYQAMIDRGWRRSGTWCYKPNLKASCCPQYPIRLDASSFKPSRSQRKLINRWNRFVEHGKNTDKPAKNKGKGSTIFDFVDAIHGSEGVMDGWEHRFEITLEESSYTIEKYTLFEKYQKKIHHDDSTIPGFKRFLVDSPLLPDPIPYFANPAKHLPTHYGSYHQLYRLDGKLIAMAVLDILPHCISSVYFMYDDDWEGFSLGKLSAIREISLARELFGAGAPGLKFLYLGYYIHTCQKMRYKGDYQPSFLCDPESHTWYPFEECATLLDANGYACFSNPENSGPSPRDAEIEEFDRHIPFKLDHDLWKQLLVVDRISGSRLFAKTLDETSLSEEEEEELSCCVEGLGTSLARRIIFRL</sequence>
<feature type="domain" description="N-end aminoacyl transferase N-terminal" evidence="6">
    <location>
        <begin position="16"/>
        <end position="92"/>
    </location>
</feature>
<dbReference type="KEGG" id="more:E1B28_004472"/>
<dbReference type="EC" id="2.3.2.8" evidence="5"/>
<protein>
    <recommendedName>
        <fullName evidence="5">Arginyl-tRNA--protein transferase 1</fullName>
        <shortName evidence="5">Arginyltransferase 1</shortName>
        <shortName evidence="5">R-transferase 1</shortName>
        <ecNumber evidence="5">2.3.2.8</ecNumber>
    </recommendedName>
    <alternativeName>
        <fullName evidence="5">Arginine-tRNA--protein transferase 1</fullName>
    </alternativeName>
</protein>
<dbReference type="Pfam" id="PF04376">
    <property type="entry name" value="ATE_N"/>
    <property type="match status" value="1"/>
</dbReference>
<evidence type="ECO:0000259" key="7">
    <source>
        <dbReference type="Pfam" id="PF04377"/>
    </source>
</evidence>
<keyword evidence="4 5" id="KW-0012">Acyltransferase</keyword>
<dbReference type="RefSeq" id="XP_043013556.1">
    <property type="nucleotide sequence ID" value="XM_043148954.1"/>
</dbReference>
<dbReference type="Proteomes" id="UP001049176">
    <property type="component" value="Chromosome 2"/>
</dbReference>
<evidence type="ECO:0000313" key="8">
    <source>
        <dbReference type="EMBL" id="KAG7097086.1"/>
    </source>
</evidence>
<comment type="function">
    <text evidence="5">Involved in the post-translational conjugation of arginine to the N-terminal aspartate or glutamate of a protein. This arginylation is required for degradation of the protein via the ubiquitin pathway.</text>
</comment>
<dbReference type="GO" id="GO:0004057">
    <property type="term" value="F:arginyl-tRNA--protein transferase activity"/>
    <property type="evidence" value="ECO:0007669"/>
    <property type="project" value="UniProtKB-EC"/>
</dbReference>
<dbReference type="InterPro" id="IPR007471">
    <property type="entry name" value="N-end_Aminoacyl_Trfase_N"/>
</dbReference>
<comment type="similarity">
    <text evidence="1 5">Belongs to the R-transferase family.</text>
</comment>
<proteinExistence type="inferred from homology"/>
<dbReference type="InterPro" id="IPR017137">
    <property type="entry name" value="Arg-tRNA-P_Trfase_1_euk"/>
</dbReference>
<dbReference type="PIRSF" id="PIRSF037207">
    <property type="entry name" value="ATE1_euk"/>
    <property type="match status" value="1"/>
</dbReference>
<dbReference type="InterPro" id="IPR007472">
    <property type="entry name" value="N-end_Aminoacyl_Trfase_C"/>
</dbReference>
<name>A0A9P7UYL2_9AGAR</name>
<accession>A0A9P7UYL2</accession>
<organism evidence="8 9">
    <name type="scientific">Marasmius oreades</name>
    <name type="common">fairy-ring Marasmius</name>
    <dbReference type="NCBI Taxonomy" id="181124"/>
    <lineage>
        <taxon>Eukaryota</taxon>
        <taxon>Fungi</taxon>
        <taxon>Dikarya</taxon>
        <taxon>Basidiomycota</taxon>
        <taxon>Agaricomycotina</taxon>
        <taxon>Agaricomycetes</taxon>
        <taxon>Agaricomycetidae</taxon>
        <taxon>Agaricales</taxon>
        <taxon>Marasmiineae</taxon>
        <taxon>Marasmiaceae</taxon>
        <taxon>Marasmius</taxon>
    </lineage>
</organism>
<dbReference type="InterPro" id="IPR030700">
    <property type="entry name" value="N-end_Aminoacyl_Trfase"/>
</dbReference>
<dbReference type="AlphaFoldDB" id="A0A9P7UYL2"/>
<comment type="catalytic activity">
    <reaction evidence="5">
        <text>an N-terminal L-alpha-aminoacyl-[protein] + L-arginyl-tRNA(Arg) = an N-terminal L-arginyl-L-aminoacyl-[protein] + tRNA(Arg) + H(+)</text>
        <dbReference type="Rhea" id="RHEA:10208"/>
        <dbReference type="Rhea" id="RHEA-COMP:9658"/>
        <dbReference type="Rhea" id="RHEA-COMP:9673"/>
        <dbReference type="Rhea" id="RHEA-COMP:10636"/>
        <dbReference type="Rhea" id="RHEA-COMP:10638"/>
        <dbReference type="ChEBI" id="CHEBI:15378"/>
        <dbReference type="ChEBI" id="CHEBI:78442"/>
        <dbReference type="ChEBI" id="CHEBI:78513"/>
        <dbReference type="ChEBI" id="CHEBI:78597"/>
        <dbReference type="ChEBI" id="CHEBI:83562"/>
        <dbReference type="EC" id="2.3.2.8"/>
    </reaction>
</comment>
<dbReference type="PANTHER" id="PTHR21367">
    <property type="entry name" value="ARGININE-TRNA-PROTEIN TRANSFERASE 1"/>
    <property type="match status" value="1"/>
</dbReference>
<dbReference type="SUPFAM" id="SSF55729">
    <property type="entry name" value="Acyl-CoA N-acyltransferases (Nat)"/>
    <property type="match status" value="1"/>
</dbReference>
<keyword evidence="9" id="KW-1185">Reference proteome</keyword>
<dbReference type="Pfam" id="PF04377">
    <property type="entry name" value="ATE_C"/>
    <property type="match status" value="1"/>
</dbReference>